<gene>
    <name evidence="1" type="ORF">BLNAU_5830</name>
</gene>
<proteinExistence type="predicted"/>
<organism evidence="1 2">
    <name type="scientific">Blattamonas nauphoetae</name>
    <dbReference type="NCBI Taxonomy" id="2049346"/>
    <lineage>
        <taxon>Eukaryota</taxon>
        <taxon>Metamonada</taxon>
        <taxon>Preaxostyla</taxon>
        <taxon>Oxymonadida</taxon>
        <taxon>Blattamonas</taxon>
    </lineage>
</organism>
<reference evidence="1 2" key="1">
    <citation type="journal article" date="2022" name="bioRxiv">
        <title>Genomics of Preaxostyla Flagellates Illuminates Evolutionary Transitions and the Path Towards Mitochondrial Loss.</title>
        <authorList>
            <person name="Novak L.V.F."/>
            <person name="Treitli S.C."/>
            <person name="Pyrih J."/>
            <person name="Halakuc P."/>
            <person name="Pipaliya S.V."/>
            <person name="Vacek V."/>
            <person name="Brzon O."/>
            <person name="Soukal P."/>
            <person name="Eme L."/>
            <person name="Dacks J.B."/>
            <person name="Karnkowska A."/>
            <person name="Elias M."/>
            <person name="Hampl V."/>
        </authorList>
    </citation>
    <scope>NUCLEOTIDE SEQUENCE [LARGE SCALE GENOMIC DNA]</scope>
    <source>
        <strain evidence="1">NAU3</strain>
        <tissue evidence="1">Gut</tissue>
    </source>
</reference>
<dbReference type="EMBL" id="JARBJD010000031">
    <property type="protein sequence ID" value="KAK2959272.1"/>
    <property type="molecule type" value="Genomic_DNA"/>
</dbReference>
<sequence>MVFFSRFGRIDSVRTNPKQNGIFCVRGMVLSGAVEQTAHSPLHSPRQPVHRVALLPRAAPSVVEWILQASFKETVERGKKEGVLDMVVMLKREGMLSQATTLLPTSSEHES</sequence>
<dbReference type="Proteomes" id="UP001281761">
    <property type="component" value="Unassembled WGS sequence"/>
</dbReference>
<protein>
    <submittedName>
        <fullName evidence="1">Uncharacterized protein</fullName>
    </submittedName>
</protein>
<comment type="caution">
    <text evidence="1">The sequence shown here is derived from an EMBL/GenBank/DDBJ whole genome shotgun (WGS) entry which is preliminary data.</text>
</comment>
<evidence type="ECO:0000313" key="1">
    <source>
        <dbReference type="EMBL" id="KAK2959272.1"/>
    </source>
</evidence>
<evidence type="ECO:0000313" key="2">
    <source>
        <dbReference type="Proteomes" id="UP001281761"/>
    </source>
</evidence>
<name>A0ABQ9Y6A5_9EUKA</name>
<accession>A0ABQ9Y6A5</accession>
<keyword evidence="2" id="KW-1185">Reference proteome</keyword>